<dbReference type="GO" id="GO:0090729">
    <property type="term" value="F:toxin activity"/>
    <property type="evidence" value="ECO:0007669"/>
    <property type="project" value="UniProtKB-KW"/>
</dbReference>
<evidence type="ECO:0000256" key="6">
    <source>
        <dbReference type="HAMAP-Rule" id="MF_00265"/>
    </source>
</evidence>
<keyword evidence="3 6" id="KW-0479">Metal-binding</keyword>
<protein>
    <recommendedName>
        <fullName evidence="6">Ribonuclease VapC</fullName>
        <shortName evidence="6">RNase VapC</shortName>
        <ecNumber evidence="6">3.1.-.-</ecNumber>
    </recommendedName>
    <alternativeName>
        <fullName evidence="6">Toxin VapC</fullName>
    </alternativeName>
</protein>
<organism evidence="8 9">
    <name type="scientific">Candidatus Planktophila versatilis</name>
    <dbReference type="NCBI Taxonomy" id="1884905"/>
    <lineage>
        <taxon>Bacteria</taxon>
        <taxon>Bacillati</taxon>
        <taxon>Actinomycetota</taxon>
        <taxon>Actinomycetes</taxon>
        <taxon>Candidatus Nanopelagicales</taxon>
        <taxon>Candidatus Nanopelagicaceae</taxon>
        <taxon>Candidatus Planktophila</taxon>
    </lineage>
</organism>
<dbReference type="AlphaFoldDB" id="A0AAC9YWB8"/>
<comment type="similarity">
    <text evidence="6">Belongs to the PINc/VapC protein family.</text>
</comment>
<proteinExistence type="inferred from homology"/>
<feature type="binding site" evidence="6">
    <location>
        <position position="100"/>
    </location>
    <ligand>
        <name>Mg(2+)</name>
        <dbReference type="ChEBI" id="CHEBI:18420"/>
    </ligand>
</feature>
<dbReference type="Proteomes" id="UP000217194">
    <property type="component" value="Chromosome"/>
</dbReference>
<dbReference type="CDD" id="cd09854">
    <property type="entry name" value="PIN_VapC-like"/>
    <property type="match status" value="1"/>
</dbReference>
<keyword evidence="5 6" id="KW-0460">Magnesium</keyword>
<dbReference type="InterPro" id="IPR029060">
    <property type="entry name" value="PIN-like_dom_sf"/>
</dbReference>
<dbReference type="Gene3D" id="3.40.50.1010">
    <property type="entry name" value="5'-nuclease"/>
    <property type="match status" value="1"/>
</dbReference>
<dbReference type="Pfam" id="PF01850">
    <property type="entry name" value="PIN"/>
    <property type="match status" value="1"/>
</dbReference>
<keyword evidence="2 6" id="KW-0540">Nuclease</keyword>
<dbReference type="RefSeq" id="WP_095696899.1">
    <property type="nucleotide sequence ID" value="NZ_CP016778.1"/>
</dbReference>
<keyword evidence="4 6" id="KW-0378">Hydrolase</keyword>
<dbReference type="SUPFAM" id="SSF88723">
    <property type="entry name" value="PIN domain-like"/>
    <property type="match status" value="1"/>
</dbReference>
<dbReference type="InterPro" id="IPR022907">
    <property type="entry name" value="VapC_family"/>
</dbReference>
<reference evidence="8 9" key="1">
    <citation type="submission" date="2016-07" db="EMBL/GenBank/DDBJ databases">
        <title>High microdiversification within the ubiquitous acI lineage of Actinobacteria.</title>
        <authorList>
            <person name="Neuenschwander S.M."/>
            <person name="Salcher M."/>
            <person name="Ghai R."/>
            <person name="Pernthaler J."/>
        </authorList>
    </citation>
    <scope>NUCLEOTIDE SEQUENCE [LARGE SCALE GENOMIC DNA]</scope>
    <source>
        <strain evidence="8">MMS-IIB-76</strain>
    </source>
</reference>
<dbReference type="InterPro" id="IPR002716">
    <property type="entry name" value="PIN_dom"/>
</dbReference>
<comment type="cofactor">
    <cofactor evidence="6">
        <name>Mg(2+)</name>
        <dbReference type="ChEBI" id="CHEBI:18420"/>
    </cofactor>
</comment>
<feature type="binding site" evidence="6">
    <location>
        <position position="11"/>
    </location>
    <ligand>
        <name>Mg(2+)</name>
        <dbReference type="ChEBI" id="CHEBI:18420"/>
    </ligand>
</feature>
<feature type="domain" description="PIN" evidence="7">
    <location>
        <begin position="8"/>
        <end position="124"/>
    </location>
</feature>
<dbReference type="EMBL" id="CP016778">
    <property type="protein sequence ID" value="ASY22398.1"/>
    <property type="molecule type" value="Genomic_DNA"/>
</dbReference>
<evidence type="ECO:0000256" key="4">
    <source>
        <dbReference type="ARBA" id="ARBA00022801"/>
    </source>
</evidence>
<dbReference type="GO" id="GO:0000287">
    <property type="term" value="F:magnesium ion binding"/>
    <property type="evidence" value="ECO:0007669"/>
    <property type="project" value="UniProtKB-UniRule"/>
</dbReference>
<comment type="function">
    <text evidence="6">Toxic component of a toxin-antitoxin (TA) system. An RNase.</text>
</comment>
<keyword evidence="1 6" id="KW-1277">Toxin-antitoxin system</keyword>
<evidence type="ECO:0000313" key="9">
    <source>
        <dbReference type="Proteomes" id="UP000217194"/>
    </source>
</evidence>
<accession>A0AAC9YWB8</accession>
<dbReference type="HAMAP" id="MF_00265">
    <property type="entry name" value="VapC_Nob1"/>
    <property type="match status" value="1"/>
</dbReference>
<dbReference type="GO" id="GO:0004540">
    <property type="term" value="F:RNA nuclease activity"/>
    <property type="evidence" value="ECO:0007669"/>
    <property type="project" value="InterPro"/>
</dbReference>
<keyword evidence="6" id="KW-0800">Toxin</keyword>
<name>A0AAC9YWB8_9ACTN</name>
<gene>
    <name evidence="6" type="primary">vapC</name>
    <name evidence="8" type="ORF">A1sIIB76_02175</name>
</gene>
<sequence>MGSAVEVILLDTSVVIALRKKNDVHHQVAVESLERYRGKVAISTITLTESLIQPMQQSGAIGRELALAITNSLDHIYDFTAAMAIEAAEIRSQGKLTMADAMISATAGAHQAQLWTLDAKLAKAHKGARLLA</sequence>
<evidence type="ECO:0000256" key="5">
    <source>
        <dbReference type="ARBA" id="ARBA00022842"/>
    </source>
</evidence>
<evidence type="ECO:0000259" key="7">
    <source>
        <dbReference type="Pfam" id="PF01850"/>
    </source>
</evidence>
<dbReference type="EC" id="3.1.-.-" evidence="6"/>
<evidence type="ECO:0000256" key="2">
    <source>
        <dbReference type="ARBA" id="ARBA00022722"/>
    </source>
</evidence>
<evidence type="ECO:0000256" key="1">
    <source>
        <dbReference type="ARBA" id="ARBA00022649"/>
    </source>
</evidence>
<dbReference type="GO" id="GO:0016787">
    <property type="term" value="F:hydrolase activity"/>
    <property type="evidence" value="ECO:0007669"/>
    <property type="project" value="UniProtKB-KW"/>
</dbReference>
<evidence type="ECO:0000313" key="8">
    <source>
        <dbReference type="EMBL" id="ASY22398.1"/>
    </source>
</evidence>
<evidence type="ECO:0000256" key="3">
    <source>
        <dbReference type="ARBA" id="ARBA00022723"/>
    </source>
</evidence>